<evidence type="ECO:0000259" key="4">
    <source>
        <dbReference type="Pfam" id="PF11887"/>
    </source>
</evidence>
<feature type="domain" description="Mammalian cell entry C-terminal" evidence="4">
    <location>
        <begin position="148"/>
        <end position="322"/>
    </location>
</feature>
<evidence type="ECO:0000313" key="6">
    <source>
        <dbReference type="Proteomes" id="UP001059836"/>
    </source>
</evidence>
<keyword evidence="6" id="KW-1185">Reference proteome</keyword>
<feature type="region of interest" description="Disordered" evidence="1">
    <location>
        <begin position="379"/>
        <end position="424"/>
    </location>
</feature>
<proteinExistence type="predicted"/>
<dbReference type="PANTHER" id="PTHR33371">
    <property type="entry name" value="INTERMEMBRANE PHOSPHOLIPID TRANSPORT SYSTEM BINDING PROTEIN MLAD-RELATED"/>
    <property type="match status" value="1"/>
</dbReference>
<dbReference type="Pfam" id="PF11887">
    <property type="entry name" value="Mce4_CUP1"/>
    <property type="match status" value="1"/>
</dbReference>
<reference evidence="5" key="1">
    <citation type="journal article" date="2021" name="Nat. Microbiol.">
        <title>Cocultivation of an ultrasmall environmental parasitic bacterium with lytic ability against bacteria associated with wastewater foams.</title>
        <authorList>
            <person name="Batinovic S."/>
            <person name="Rose J.J.A."/>
            <person name="Ratcliffe J."/>
            <person name="Seviour R.J."/>
            <person name="Petrovski S."/>
        </authorList>
    </citation>
    <scope>NUCLEOTIDE SEQUENCE</scope>
    <source>
        <strain evidence="5">CON9</strain>
    </source>
</reference>
<dbReference type="InterPro" id="IPR052336">
    <property type="entry name" value="MlaD_Phospholipid_Transporter"/>
</dbReference>
<dbReference type="PRINTS" id="PR01782">
    <property type="entry name" value="MCEVIRFACTOR"/>
</dbReference>
<feature type="compositionally biased region" description="Low complexity" evidence="1">
    <location>
        <begin position="406"/>
        <end position="417"/>
    </location>
</feature>
<organism evidence="5 6">
    <name type="scientific">Gordonia pseudamarae</name>
    <dbReference type="NCBI Taxonomy" id="2831662"/>
    <lineage>
        <taxon>Bacteria</taxon>
        <taxon>Bacillati</taxon>
        <taxon>Actinomycetota</taxon>
        <taxon>Actinomycetes</taxon>
        <taxon>Mycobacteriales</taxon>
        <taxon>Gordoniaceae</taxon>
        <taxon>Gordonia</taxon>
    </lineage>
</organism>
<keyword evidence="2" id="KW-0472">Membrane</keyword>
<evidence type="ECO:0000313" key="5">
    <source>
        <dbReference type="EMBL" id="QHN34085.1"/>
    </source>
</evidence>
<keyword evidence="2" id="KW-0812">Transmembrane</keyword>
<dbReference type="Pfam" id="PF02470">
    <property type="entry name" value="MlaD"/>
    <property type="match status" value="1"/>
</dbReference>
<gene>
    <name evidence="5" type="ORF">GII31_03365</name>
</gene>
<dbReference type="RefSeq" id="WP_213246813.1">
    <property type="nucleotide sequence ID" value="NZ_CP045806.1"/>
</dbReference>
<keyword evidence="2" id="KW-1133">Transmembrane helix</keyword>
<evidence type="ECO:0000256" key="2">
    <source>
        <dbReference type="SAM" id="Phobius"/>
    </source>
</evidence>
<dbReference type="NCBIfam" id="TIGR00996">
    <property type="entry name" value="Mtu_fam_mce"/>
    <property type="match status" value="1"/>
</dbReference>
<evidence type="ECO:0000256" key="1">
    <source>
        <dbReference type="SAM" id="MobiDB-lite"/>
    </source>
</evidence>
<name>A0ABX6IFM2_9ACTN</name>
<accession>A0ABX6IFM2</accession>
<feature type="domain" description="Mce/MlaD" evidence="3">
    <location>
        <begin position="66"/>
        <end position="142"/>
    </location>
</feature>
<dbReference type="InterPro" id="IPR003399">
    <property type="entry name" value="Mce/MlaD"/>
</dbReference>
<protein>
    <submittedName>
        <fullName evidence="5">MCE family protein</fullName>
    </submittedName>
</protein>
<dbReference type="PANTHER" id="PTHR33371:SF18">
    <property type="entry name" value="MCE-FAMILY PROTEIN MCE3C"/>
    <property type="match status" value="1"/>
</dbReference>
<feature type="transmembrane region" description="Helical" evidence="2">
    <location>
        <begin position="35"/>
        <end position="55"/>
    </location>
</feature>
<dbReference type="InterPro" id="IPR024516">
    <property type="entry name" value="Mce_C"/>
</dbReference>
<sequence>MTENNKREGLFTAHRSESDDADVARVHKRGGRGRAAVGAIGIIVVTLVVVSAMQMDKLPYLSPVSTYSAYFDDAGGLSNGDVVMVSGVEVGAVEGIALAKTGNGTKVKVSFRMKDDVVVGNQSQAAIKTETVLGRRNLTIIPHGGDLLRPGDTIPIGQTSAPYSLQDALDTTSAKLQDTDTDQLNEALRTLTETFAETPAQVRGAVDGVARLSKAVNDRDTALRQLLTKADSVSSVVATRNKQIDTLLIDANSLLGEVQIRRAALGRLITGTRDLTRQLSGFIADNNEQLKPVQEKLRRVLTILTDKEKDLKQTIDRLGPYANSLGEAVASGPNFDSLVGIPTFGDYTSVFMKVLQRKYPQAFDSFLKYTQFPPLPSNWTLAPPKGSDPPRPAAPSPTYPTPAPPTDTATSEPPAATMSPRQGG</sequence>
<feature type="compositionally biased region" description="Pro residues" evidence="1">
    <location>
        <begin position="386"/>
        <end position="405"/>
    </location>
</feature>
<dbReference type="EMBL" id="CP045809">
    <property type="protein sequence ID" value="QHN34085.1"/>
    <property type="molecule type" value="Genomic_DNA"/>
</dbReference>
<evidence type="ECO:0000259" key="3">
    <source>
        <dbReference type="Pfam" id="PF02470"/>
    </source>
</evidence>
<dbReference type="Proteomes" id="UP001059836">
    <property type="component" value="Chromosome"/>
</dbReference>
<dbReference type="InterPro" id="IPR005693">
    <property type="entry name" value="Mce"/>
</dbReference>